<proteinExistence type="predicted"/>
<dbReference type="Proteomes" id="UP001234202">
    <property type="component" value="Unassembled WGS sequence"/>
</dbReference>
<organism evidence="1 2">
    <name type="scientific">Naganishia onofrii</name>
    <dbReference type="NCBI Taxonomy" id="1851511"/>
    <lineage>
        <taxon>Eukaryota</taxon>
        <taxon>Fungi</taxon>
        <taxon>Dikarya</taxon>
        <taxon>Basidiomycota</taxon>
        <taxon>Agaricomycotina</taxon>
        <taxon>Tremellomycetes</taxon>
        <taxon>Filobasidiales</taxon>
        <taxon>Filobasidiaceae</taxon>
        <taxon>Naganishia</taxon>
    </lineage>
</organism>
<protein>
    <submittedName>
        <fullName evidence="1">Uncharacterized protein</fullName>
    </submittedName>
</protein>
<reference evidence="1" key="1">
    <citation type="submission" date="2023-04" db="EMBL/GenBank/DDBJ databases">
        <title>Draft Genome sequencing of Naganishia species isolated from polar environments using Oxford Nanopore Technology.</title>
        <authorList>
            <person name="Leo P."/>
            <person name="Venkateswaran K."/>
        </authorList>
    </citation>
    <scope>NUCLEOTIDE SEQUENCE</scope>
    <source>
        <strain evidence="1">DBVPG 5303</strain>
    </source>
</reference>
<evidence type="ECO:0000313" key="1">
    <source>
        <dbReference type="EMBL" id="KAJ9117065.1"/>
    </source>
</evidence>
<comment type="caution">
    <text evidence="1">The sequence shown here is derived from an EMBL/GenBank/DDBJ whole genome shotgun (WGS) entry which is preliminary data.</text>
</comment>
<name>A0ACC2X0F7_9TREE</name>
<sequence>MSEAISLEETNRIRAELGLKPIGGPSVAVEEGGIEDPDSVAERNFQERMDRERRERQEKETREKIAKAKNQRALNAKLRGSTLGDAAAEEDAESTASWIKKNKKMQKQRAREIQMARQRELEQEERDRGVYDEDDLSGLKVAHGEDAFAEGEDVILTLKDNRILDGDAEDELQNVNLADDEALRRAKERKKKAKAQYTGYDDEEFEEGSGSGVGQKRSVLSKYDDDDFLAGAGGGDGFRLGGQGERKRVKVDKMEDGEETINLGVNKQLMNMDYNKNFDISDYATEDTTFKKKKKKVKRSTRKADVGQGETDQVDANGDGDVEMKPAAVQLNRELEENLVDDDELQLALARQRRKVTKKVNRVRPEDIASRVMESHRSEQQDAAAAEEEDVITFDDTSEFVRNVSLDSLQVKREPRTARSESIGAGGTSAMPVVKEEPVDEQAPIVVKIETADEPLGGYDVEMGDAEEEDEEDEALAEMALRQGLSLEEMRIKMDAELQERNAVKEEEEEFTITKPEPTVSGGMGGVLAMLRQQGAIKTLTVQDAEKERVQREKDLWLADHRRRMAKRELEKIKARGGPQKDQAQREWENKMREQQEAREALESYKSYKPDVNIAYTDEFGRIMTAKEAWKSLSHKFHGKTSGRMKTEKRLQKIEEERKRMAMAMSDTPSGMIDAFNRRQEKTGEAFMTLSVGNRSYVPMAEDKGQAQKAGQSSRANGRGNGNAGPSKTSKKSQSSGPKVLG</sequence>
<keyword evidence="2" id="KW-1185">Reference proteome</keyword>
<evidence type="ECO:0000313" key="2">
    <source>
        <dbReference type="Proteomes" id="UP001234202"/>
    </source>
</evidence>
<gene>
    <name evidence="1" type="ORF">QFC24_006524</name>
</gene>
<dbReference type="EMBL" id="JASBWV010000033">
    <property type="protein sequence ID" value="KAJ9117065.1"/>
    <property type="molecule type" value="Genomic_DNA"/>
</dbReference>
<accession>A0ACC2X0F7</accession>